<protein>
    <submittedName>
        <fullName evidence="2">DUF2846 domain-containing protein</fullName>
    </submittedName>
</protein>
<dbReference type="Proteomes" id="UP000737171">
    <property type="component" value="Unassembled WGS sequence"/>
</dbReference>
<evidence type="ECO:0000259" key="1">
    <source>
        <dbReference type="Pfam" id="PF11008"/>
    </source>
</evidence>
<organism evidence="2 3">
    <name type="scientific">Pseudaquabacterium terrae</name>
    <dbReference type="NCBI Taxonomy" id="2732868"/>
    <lineage>
        <taxon>Bacteria</taxon>
        <taxon>Pseudomonadati</taxon>
        <taxon>Pseudomonadota</taxon>
        <taxon>Betaproteobacteria</taxon>
        <taxon>Burkholderiales</taxon>
        <taxon>Sphaerotilaceae</taxon>
        <taxon>Pseudaquabacterium</taxon>
    </lineage>
</organism>
<dbReference type="InterPro" id="IPR022548">
    <property type="entry name" value="DUF2846"/>
</dbReference>
<dbReference type="Pfam" id="PF11008">
    <property type="entry name" value="DUF2846"/>
    <property type="match status" value="1"/>
</dbReference>
<evidence type="ECO:0000313" key="2">
    <source>
        <dbReference type="EMBL" id="NRF69422.1"/>
    </source>
</evidence>
<name>A0ABX2EL99_9BURK</name>
<accession>A0ABX2EL99</accession>
<proteinExistence type="predicted"/>
<sequence length="124" mass="13499">MADEQQDAARKTFAVASDKAGVYVYRNEHMGGAITMKVSVDGKEVARTGAMTYVYAELAPGAHRVTSHAENDDSIEFVAKPGTLTYIWQEVKMGLLSARTKLHLVGDEQGRKGVAETRLVRSGQ</sequence>
<evidence type="ECO:0000313" key="3">
    <source>
        <dbReference type="Proteomes" id="UP000737171"/>
    </source>
</evidence>
<gene>
    <name evidence="2" type="ORF">HLB44_20690</name>
</gene>
<reference evidence="2 3" key="1">
    <citation type="submission" date="2020-05" db="EMBL/GenBank/DDBJ databases">
        <title>Aquincola sp. isolate from soil.</title>
        <authorList>
            <person name="Han J."/>
            <person name="Kim D.-U."/>
        </authorList>
    </citation>
    <scope>NUCLEOTIDE SEQUENCE [LARGE SCALE GENOMIC DNA]</scope>
    <source>
        <strain evidence="2 3">S2</strain>
    </source>
</reference>
<feature type="domain" description="DUF2846" evidence="1">
    <location>
        <begin position="17"/>
        <end position="94"/>
    </location>
</feature>
<dbReference type="EMBL" id="JABRWJ010000006">
    <property type="protein sequence ID" value="NRF69422.1"/>
    <property type="molecule type" value="Genomic_DNA"/>
</dbReference>
<keyword evidence="3" id="KW-1185">Reference proteome</keyword>
<comment type="caution">
    <text evidence="2">The sequence shown here is derived from an EMBL/GenBank/DDBJ whole genome shotgun (WGS) entry which is preliminary data.</text>
</comment>